<evidence type="ECO:0000313" key="2">
    <source>
        <dbReference type="EMBL" id="KRO48314.1"/>
    </source>
</evidence>
<comment type="caution">
    <text evidence="2">The sequence shown here is derived from an EMBL/GenBank/DDBJ whole genome shotgun (WGS) entry which is preliminary data.</text>
</comment>
<evidence type="ECO:0000313" key="3">
    <source>
        <dbReference type="Proteomes" id="UP000051017"/>
    </source>
</evidence>
<dbReference type="PANTHER" id="PTHR42951:SF4">
    <property type="entry name" value="ACYL-COENZYME A THIOESTERASE MBLAC2"/>
    <property type="match status" value="1"/>
</dbReference>
<keyword evidence="2" id="KW-0378">Hydrolase</keyword>
<dbReference type="PANTHER" id="PTHR42951">
    <property type="entry name" value="METALLO-BETA-LACTAMASE DOMAIN-CONTAINING"/>
    <property type="match status" value="1"/>
</dbReference>
<dbReference type="GO" id="GO:0016787">
    <property type="term" value="F:hydrolase activity"/>
    <property type="evidence" value="ECO:0007669"/>
    <property type="project" value="UniProtKB-KW"/>
</dbReference>
<name>A0A0R2QKH2_9ACTN</name>
<dbReference type="SMART" id="SM00849">
    <property type="entry name" value="Lactamase_B"/>
    <property type="match status" value="1"/>
</dbReference>
<dbReference type="AlphaFoldDB" id="A0A0R2QKH2"/>
<gene>
    <name evidence="2" type="ORF">ABR75_00585</name>
</gene>
<dbReference type="InterPro" id="IPR036866">
    <property type="entry name" value="RibonucZ/Hydroxyglut_hydro"/>
</dbReference>
<dbReference type="Pfam" id="PF00753">
    <property type="entry name" value="Lactamase_B"/>
    <property type="match status" value="1"/>
</dbReference>
<dbReference type="Gene3D" id="3.60.15.10">
    <property type="entry name" value="Ribonuclease Z/Hydroxyacylglutathione hydrolase-like"/>
    <property type="match status" value="1"/>
</dbReference>
<feature type="domain" description="Metallo-beta-lactamase" evidence="1">
    <location>
        <begin position="28"/>
        <end position="223"/>
    </location>
</feature>
<protein>
    <submittedName>
        <fullName evidence="2">MBL fold metallo-hydrolase</fullName>
    </submittedName>
</protein>
<dbReference type="Proteomes" id="UP000051017">
    <property type="component" value="Unassembled WGS sequence"/>
</dbReference>
<reference evidence="2 3" key="1">
    <citation type="submission" date="2015-10" db="EMBL/GenBank/DDBJ databases">
        <title>Metagenome-Assembled Genomes uncover a global brackish microbiome.</title>
        <authorList>
            <person name="Hugerth L.W."/>
            <person name="Larsson J."/>
            <person name="Alneberg J."/>
            <person name="Lindh M.V."/>
            <person name="Legrand C."/>
            <person name="Pinhassi J."/>
            <person name="Andersson A.F."/>
        </authorList>
    </citation>
    <scope>NUCLEOTIDE SEQUENCE [LARGE SCALE GENOMIC DNA]</scope>
    <source>
        <strain evidence="2">BACL6 MAG-120924-bin43</strain>
    </source>
</reference>
<dbReference type="EMBL" id="LIBJ01000098">
    <property type="protein sequence ID" value="KRO48314.1"/>
    <property type="molecule type" value="Genomic_DNA"/>
</dbReference>
<dbReference type="SUPFAM" id="SSF56281">
    <property type="entry name" value="Metallo-hydrolase/oxidoreductase"/>
    <property type="match status" value="1"/>
</dbReference>
<sequence>MSNEYTLGLHEVGDNSYAYLQPEGGWGYSNAGLIVGDGVSLLVDTLFDLNLTASMLDSMSTATRSAPITTVVNTHANGDHCYGNQLVLGAEIVASSATAREMLEVPPSMLAALNDAPGEIGELFRHFFGDFEFNGIDLAPPTRTFDGRLDIEVGGRVVELIEVGPAHTQGDTIAYVADSKTLYTGDILFIGGTPIVWAGPLDNWIAACDLMSELDIDVVVPGHGPLTDKAGIARVRDYLSFVLSEATLRHDAGMDAFDAAREIARDILGDNSRSFAQWKEFGRISVNVDTVYRSIDATHKSPDVIEQFRRMAKIELHPEG</sequence>
<accession>A0A0R2QKH2</accession>
<organism evidence="2 3">
    <name type="scientific">Acidimicrobiia bacterium BACL6 MAG-120924-bin43</name>
    <dbReference type="NCBI Taxonomy" id="1655583"/>
    <lineage>
        <taxon>Bacteria</taxon>
        <taxon>Bacillati</taxon>
        <taxon>Actinomycetota</taxon>
        <taxon>Acidimicrobiia</taxon>
        <taxon>acIV cluster</taxon>
    </lineage>
</organism>
<dbReference type="InterPro" id="IPR050855">
    <property type="entry name" value="NDM-1-like"/>
</dbReference>
<dbReference type="CDD" id="cd16282">
    <property type="entry name" value="metallo-hydrolase-like_MBL-fold"/>
    <property type="match status" value="1"/>
</dbReference>
<evidence type="ECO:0000259" key="1">
    <source>
        <dbReference type="SMART" id="SM00849"/>
    </source>
</evidence>
<dbReference type="InterPro" id="IPR001279">
    <property type="entry name" value="Metallo-B-lactamas"/>
</dbReference>
<proteinExistence type="predicted"/>